<feature type="coiled-coil region" evidence="2">
    <location>
        <begin position="191"/>
        <end position="218"/>
    </location>
</feature>
<organism evidence="5 6">
    <name type="scientific">Mixia osmundae (strain CBS 9802 / IAM 14324 / JCM 22182 / KY 12970)</name>
    <dbReference type="NCBI Taxonomy" id="764103"/>
    <lineage>
        <taxon>Eukaryota</taxon>
        <taxon>Fungi</taxon>
        <taxon>Dikarya</taxon>
        <taxon>Basidiomycota</taxon>
        <taxon>Pucciniomycotina</taxon>
        <taxon>Mixiomycetes</taxon>
        <taxon>Mixiales</taxon>
        <taxon>Mixiaceae</taxon>
        <taxon>Mixia</taxon>
    </lineage>
</organism>
<feature type="coiled-coil region" evidence="2">
    <location>
        <begin position="70"/>
        <end position="104"/>
    </location>
</feature>
<keyword evidence="1 2" id="KW-0175">Coiled coil</keyword>
<dbReference type="Pfam" id="PF06428">
    <property type="entry name" value="Sec2p"/>
    <property type="match status" value="1"/>
</dbReference>
<keyword evidence="6" id="KW-1185">Reference proteome</keyword>
<dbReference type="InterPro" id="IPR040351">
    <property type="entry name" value="RAB3IL/RAB3IP/Sec2"/>
</dbReference>
<sequence>MAEQGVAADISAPSGVSTGVAAGRDTASTTRSDATDPHSVLVATLRLQIADLHSQVSGLNSKLVQSYDRLGNLEDELHHHTEQNVALRTRAEKLEEERRSFEERMEGGVLVERREIQTELTRMMDKLLEEAAHRGKAEADKATIESELDELSATLFSEANQMVAMERITRANAVAKAVSLETSLRDTEAMMVSQAEQLRNLSTQFEEADAERKLLAEQLAAAAIGGAVVSGSVAALASTSNHQLDSQKGTRDVKQNPVYPNAIYSNSKGALMSSSEALRSANNLHSAPSSPYTSAMLGFSLSHPLPLLYTDVLPYTEFISFVRYLRQVRRQALARPPSHPSSESRISSGTFGSIYSSTKHDSSAAPPVLGPVLKGATQEQSNALYQQLPVSTHTSQAFLKRCIEEDTDPALRLDLAPALNFLSRRTINASIIEGTVNIEPAHRTIPSDRCALCGAALIQKFGGGHIRVASSAEEAASGSGSRPTVRKMLNSSWSFGRPSTLSGETASTPASPTIGHGFDHNSPSGAHLSIHVFKAGDNSTTKYPLCPHYCLPRLRAVCDFWTFIRSLERALLLNEGVARPYYDAPAESAPAPRSTLDTPGSRVAESGLGLSPLHIDRSQSAPPATQPDEPRAVKTPPQTEEPTEPADTSADITTNGLGDTSTEMPITGHVVEQGAKAAHADEPAAMPTLETSEKNSPSSASSVTEGFEDASDAHSAEPEVAPAVRASLVVEDSKGLSASPDATPMSTTVQLPEQAKETPQPPPLPPRDIISTKPASPALPPRSRPPPQPISTAMSGASEQPQAMTQSEWEEKWWSEIVKLKETMFWYRVGAAFSFA</sequence>
<dbReference type="GO" id="GO:0006887">
    <property type="term" value="P:exocytosis"/>
    <property type="evidence" value="ECO:0007669"/>
    <property type="project" value="TreeGrafter"/>
</dbReference>
<dbReference type="OMA" id="VCEFWTY"/>
<dbReference type="CDD" id="cd21044">
    <property type="entry name" value="Rab11BD_RAB3IP_like"/>
    <property type="match status" value="1"/>
</dbReference>
<reference evidence="5 6" key="2">
    <citation type="journal article" date="2012" name="Open Biol.">
        <title>Characteristics of nucleosomes and linker DNA regions on the genome of the basidiomycete Mixia osmundae revealed by mono- and dinucleosome mapping.</title>
        <authorList>
            <person name="Nishida H."/>
            <person name="Kondo S."/>
            <person name="Matsumoto T."/>
            <person name="Suzuki Y."/>
            <person name="Yoshikawa H."/>
            <person name="Taylor T.D."/>
            <person name="Sugiyama J."/>
        </authorList>
    </citation>
    <scope>NUCLEOTIDE SEQUENCE [LARGE SCALE GENOMIC DNA]</scope>
    <source>
        <strain evidence="6">CBS 9802 / IAM 14324 / JCM 22182 / KY 12970</strain>
    </source>
</reference>
<evidence type="ECO:0000256" key="2">
    <source>
        <dbReference type="SAM" id="Coils"/>
    </source>
</evidence>
<dbReference type="GO" id="GO:0070319">
    <property type="term" value="C:Golgi to plasma membrane transport vesicle"/>
    <property type="evidence" value="ECO:0007669"/>
    <property type="project" value="TreeGrafter"/>
</dbReference>
<reference evidence="5 6" key="1">
    <citation type="journal article" date="2011" name="J. Gen. Appl. Microbiol.">
        <title>Draft genome sequencing of the enigmatic basidiomycete Mixia osmundae.</title>
        <authorList>
            <person name="Nishida H."/>
            <person name="Nagatsuka Y."/>
            <person name="Sugiyama J."/>
        </authorList>
    </citation>
    <scope>NUCLEOTIDE SEQUENCE [LARGE SCALE GENOMIC DNA]</scope>
    <source>
        <strain evidence="6">CBS 9802 / IAM 14324 / JCM 22182 / KY 12970</strain>
    </source>
</reference>
<dbReference type="InterPro" id="IPR009449">
    <property type="entry name" value="Sec2_N"/>
</dbReference>
<feature type="compositionally biased region" description="Pro residues" evidence="3">
    <location>
        <begin position="777"/>
        <end position="789"/>
    </location>
</feature>
<feature type="region of interest" description="Disordered" evidence="3">
    <location>
        <begin position="1"/>
        <end position="35"/>
    </location>
</feature>
<dbReference type="AlphaFoldDB" id="G7DZR1"/>
<feature type="compositionally biased region" description="Polar residues" evidence="3">
    <location>
        <begin position="694"/>
        <end position="704"/>
    </location>
</feature>
<feature type="compositionally biased region" description="Polar residues" evidence="3">
    <location>
        <begin position="790"/>
        <end position="807"/>
    </location>
</feature>
<evidence type="ECO:0000313" key="6">
    <source>
        <dbReference type="Proteomes" id="UP000009131"/>
    </source>
</evidence>
<dbReference type="Pfam" id="PF25555">
    <property type="entry name" value="RAB3A-like_C"/>
    <property type="match status" value="1"/>
</dbReference>
<dbReference type="PANTHER" id="PTHR14430:SF0">
    <property type="entry name" value="SEC2P DOMAIN-CONTAINING PROTEIN"/>
    <property type="match status" value="1"/>
</dbReference>
<evidence type="ECO:0000313" key="5">
    <source>
        <dbReference type="EMBL" id="GAA96071.1"/>
    </source>
</evidence>
<protein>
    <recommendedName>
        <fullName evidence="4">GDP/GTP exchange factor Sec2 N-terminal domain-containing protein</fullName>
    </recommendedName>
</protein>
<dbReference type="EMBL" id="BABT02000074">
    <property type="protein sequence ID" value="GAA96071.1"/>
    <property type="molecule type" value="Genomic_DNA"/>
</dbReference>
<comment type="caution">
    <text evidence="5">The sequence shown here is derived from an EMBL/GenBank/DDBJ whole genome shotgun (WGS) entry which is preliminary data.</text>
</comment>
<feature type="region of interest" description="Disordered" evidence="3">
    <location>
        <begin position="585"/>
        <end position="664"/>
    </location>
</feature>
<feature type="domain" description="GDP/GTP exchange factor Sec2 N-terminal" evidence="4">
    <location>
        <begin position="72"/>
        <end position="207"/>
    </location>
</feature>
<accession>G7DZR1</accession>
<dbReference type="GO" id="GO:0051286">
    <property type="term" value="C:cell tip"/>
    <property type="evidence" value="ECO:0007669"/>
    <property type="project" value="TreeGrafter"/>
</dbReference>
<dbReference type="OrthoDB" id="1748564at2759"/>
<feature type="region of interest" description="Disordered" evidence="3">
    <location>
        <begin position="687"/>
        <end position="720"/>
    </location>
</feature>
<dbReference type="Proteomes" id="UP000009131">
    <property type="component" value="Unassembled WGS sequence"/>
</dbReference>
<evidence type="ECO:0000259" key="4">
    <source>
        <dbReference type="Pfam" id="PF06428"/>
    </source>
</evidence>
<gene>
    <name evidence="5" type="primary">Mo02732</name>
    <name evidence="5" type="ORF">E5Q_02732</name>
</gene>
<feature type="region of interest" description="Disordered" evidence="3">
    <location>
        <begin position="240"/>
        <end position="259"/>
    </location>
</feature>
<evidence type="ECO:0000256" key="1">
    <source>
        <dbReference type="ARBA" id="ARBA00023054"/>
    </source>
</evidence>
<feature type="compositionally biased region" description="Polar residues" evidence="3">
    <location>
        <begin position="650"/>
        <end position="664"/>
    </location>
</feature>
<dbReference type="HOGENOM" id="CLU_011813_1_0_1"/>
<dbReference type="InParanoid" id="G7DZR1"/>
<feature type="region of interest" description="Disordered" evidence="3">
    <location>
        <begin position="732"/>
        <end position="808"/>
    </location>
</feature>
<dbReference type="eggNOG" id="KOG4324">
    <property type="taxonomic scope" value="Eukaryota"/>
</dbReference>
<dbReference type="STRING" id="764103.G7DZR1"/>
<dbReference type="GO" id="GO:0005085">
    <property type="term" value="F:guanyl-nucleotide exchange factor activity"/>
    <property type="evidence" value="ECO:0007669"/>
    <property type="project" value="InterPro"/>
</dbReference>
<dbReference type="PANTHER" id="PTHR14430">
    <property type="entry name" value="RABIN3-RELATED"/>
    <property type="match status" value="1"/>
</dbReference>
<name>G7DZR1_MIXOS</name>
<dbReference type="Gene3D" id="6.10.140.910">
    <property type="match status" value="1"/>
</dbReference>
<dbReference type="SUPFAM" id="SSF144284">
    <property type="entry name" value="Sec2 N-terminal region"/>
    <property type="match status" value="1"/>
</dbReference>
<proteinExistence type="predicted"/>
<evidence type="ECO:0000256" key="3">
    <source>
        <dbReference type="SAM" id="MobiDB-lite"/>
    </source>
</evidence>
<dbReference type="RefSeq" id="XP_014567894.1">
    <property type="nucleotide sequence ID" value="XM_014712408.1"/>
</dbReference>